<proteinExistence type="predicted"/>
<dbReference type="GO" id="GO:0005739">
    <property type="term" value="C:mitochondrion"/>
    <property type="evidence" value="ECO:0007669"/>
    <property type="project" value="TreeGrafter"/>
</dbReference>
<dbReference type="OrthoDB" id="10263782at2759"/>
<dbReference type="RefSeq" id="XP_015519776.2">
    <property type="nucleotide sequence ID" value="XM_015664290.2"/>
</dbReference>
<keyword evidence="1" id="KW-1185">Reference proteome</keyword>
<dbReference type="Proteomes" id="UP000829291">
    <property type="component" value="Chromosome 3"/>
</dbReference>
<dbReference type="Pfam" id="PF10229">
    <property type="entry name" value="MMADHC"/>
    <property type="match status" value="1"/>
</dbReference>
<dbReference type="PANTHER" id="PTHR13192">
    <property type="entry name" value="MY011 PROTEIN"/>
    <property type="match status" value="1"/>
</dbReference>
<dbReference type="GO" id="GO:0009235">
    <property type="term" value="P:cobalamin metabolic process"/>
    <property type="evidence" value="ECO:0007669"/>
    <property type="project" value="InterPro"/>
</dbReference>
<evidence type="ECO:0000313" key="2">
    <source>
        <dbReference type="RefSeq" id="XP_015519768.2"/>
    </source>
</evidence>
<sequence length="291" mass="32964">MLCSKILQRNCNATSVSFILKAKYSRRSQKNTSTYKVVKSNNEPLEDVENTVFGANPNWELLAPRGFRFYLPGSVGPGWLDASTTAQVETRSIVLDDENSIENLMEAANTFPQHSDTYESVPKKSDDTLLESSRPVLHCVAQECPVLLRKGITELFPGCMEINSPQLTIMTISQKPNLETMRWSKEVETEKLAKYFLLAASDICTKLKMVGYWADFINPFSGQPFLNPHKNGTLYKTDERFRCLGFKIEQKRFCKVISIDSDQTNFIGSLYTTAPPSTEFLKELVNDLNEQ</sequence>
<organism evidence="1 3">
    <name type="scientific">Neodiprion lecontei</name>
    <name type="common">Redheaded pine sawfly</name>
    <dbReference type="NCBI Taxonomy" id="441921"/>
    <lineage>
        <taxon>Eukaryota</taxon>
        <taxon>Metazoa</taxon>
        <taxon>Ecdysozoa</taxon>
        <taxon>Arthropoda</taxon>
        <taxon>Hexapoda</taxon>
        <taxon>Insecta</taxon>
        <taxon>Pterygota</taxon>
        <taxon>Neoptera</taxon>
        <taxon>Endopterygota</taxon>
        <taxon>Hymenoptera</taxon>
        <taxon>Tenthredinoidea</taxon>
        <taxon>Diprionidae</taxon>
        <taxon>Diprioninae</taxon>
        <taxon>Neodiprion</taxon>
    </lineage>
</organism>
<evidence type="ECO:0000313" key="1">
    <source>
        <dbReference type="Proteomes" id="UP000829291"/>
    </source>
</evidence>
<accession>A0A6J0BXV4</accession>
<dbReference type="KEGG" id="nlo:107224284"/>
<protein>
    <submittedName>
        <fullName evidence="2 3">Cobalamin trafficking protein CblD</fullName>
    </submittedName>
</protein>
<dbReference type="AlphaFoldDB" id="A0A6J0BXV4"/>
<name>A0A6J0BXV4_NEOLC</name>
<gene>
    <name evidence="2 3" type="primary">LOC107224284</name>
</gene>
<dbReference type="PANTHER" id="PTHR13192:SF3">
    <property type="entry name" value="COBALAMIN TRAFFICKING PROTEIN CBLD"/>
    <property type="match status" value="1"/>
</dbReference>
<reference evidence="2 3" key="1">
    <citation type="submission" date="2025-05" db="UniProtKB">
        <authorList>
            <consortium name="RefSeq"/>
        </authorList>
    </citation>
    <scope>IDENTIFICATION</scope>
    <source>
        <tissue evidence="2 3">Thorax and Abdomen</tissue>
    </source>
</reference>
<dbReference type="RefSeq" id="XP_015519768.2">
    <property type="nucleotide sequence ID" value="XM_015664282.2"/>
</dbReference>
<evidence type="ECO:0000313" key="3">
    <source>
        <dbReference type="RefSeq" id="XP_015519776.2"/>
    </source>
</evidence>
<dbReference type="GeneID" id="107224284"/>
<dbReference type="InterPro" id="IPR019362">
    <property type="entry name" value="MMADHC"/>
</dbReference>